<dbReference type="AlphaFoldDB" id="A0AAQ4EPC7"/>
<evidence type="ECO:0000313" key="1">
    <source>
        <dbReference type="EMBL" id="KAK8776599.1"/>
    </source>
</evidence>
<sequence>MDHKHQAALTTALHMLLAGRAGKRWLPITMRRLYRKCLEPGPNDGAELRSKLLDSAGISPWPHKPGNVTQAGGVSKALGSAYYFTNEPALLSMGVDANGRVYLAEPRLLLDALTVGPAEVAQAAAAVFASAGGTLPPPVDVNRFEGLLDKARRGDDPPPWNTTLHLPGKYEPALALYALATRSPLVNGLDADVLLSFLRRQLSNLVRGGELDTSDESLAARMGDLVDSLPWAGPAPRWMSNATLREAYVTRFYKGSTAPASSQTSQAVFAWMQEKTVHEHLALNEPERTVDSRWAPGLLSTRCRLVPREQDGPVSGDEDALPEATLQVPPAALDLLWGVNPSTAMLQVPRVGVRAFQPVLGHLFRWQLRQLQQNDATKPSGYNRCSFWRASPDHLDAALETRALSLALRAFLAWPGAPELALPGLQHLEPEQLFFIFYVLNQCESNGPDVQQTLAAMHRQRNDGVRPDRAGWVNRVTAANEDFARAFRCPPPLRSPNPYRDCSVAAAAAGGGRTSRA</sequence>
<gene>
    <name evidence="1" type="ORF">V5799_030053</name>
</gene>
<comment type="caution">
    <text evidence="1">The sequence shown here is derived from an EMBL/GenBank/DDBJ whole genome shotgun (WGS) entry which is preliminary data.</text>
</comment>
<evidence type="ECO:0000313" key="2">
    <source>
        <dbReference type="Proteomes" id="UP001321473"/>
    </source>
</evidence>
<dbReference type="SUPFAM" id="SSF55486">
    <property type="entry name" value="Metalloproteases ('zincins'), catalytic domain"/>
    <property type="match status" value="1"/>
</dbReference>
<dbReference type="Proteomes" id="UP001321473">
    <property type="component" value="Unassembled WGS sequence"/>
</dbReference>
<name>A0AAQ4EPC7_AMBAM</name>
<reference evidence="1 2" key="1">
    <citation type="journal article" date="2023" name="Arcadia Sci">
        <title>De novo assembly of a long-read Amblyomma americanum tick genome.</title>
        <authorList>
            <person name="Chou S."/>
            <person name="Poskanzer K.E."/>
            <person name="Rollins M."/>
            <person name="Thuy-Boun P.S."/>
        </authorList>
    </citation>
    <scope>NUCLEOTIDE SEQUENCE [LARGE SCALE GENOMIC DNA]</scope>
    <source>
        <strain evidence="1">F_SG_1</strain>
        <tissue evidence="1">Salivary glands</tissue>
    </source>
</reference>
<accession>A0AAQ4EPC7</accession>
<proteinExistence type="predicted"/>
<dbReference type="InterPro" id="IPR024079">
    <property type="entry name" value="MetalloPept_cat_dom_sf"/>
</dbReference>
<keyword evidence="2" id="KW-1185">Reference proteome</keyword>
<dbReference type="Gene3D" id="3.40.390.10">
    <property type="entry name" value="Collagenase (Catalytic Domain)"/>
    <property type="match status" value="1"/>
</dbReference>
<dbReference type="GO" id="GO:0008237">
    <property type="term" value="F:metallopeptidase activity"/>
    <property type="evidence" value="ECO:0007669"/>
    <property type="project" value="InterPro"/>
</dbReference>
<protein>
    <submittedName>
        <fullName evidence="1">Uncharacterized protein</fullName>
    </submittedName>
</protein>
<dbReference type="EMBL" id="JARKHS020012769">
    <property type="protein sequence ID" value="KAK8776599.1"/>
    <property type="molecule type" value="Genomic_DNA"/>
</dbReference>
<organism evidence="1 2">
    <name type="scientific">Amblyomma americanum</name>
    <name type="common">Lone star tick</name>
    <dbReference type="NCBI Taxonomy" id="6943"/>
    <lineage>
        <taxon>Eukaryota</taxon>
        <taxon>Metazoa</taxon>
        <taxon>Ecdysozoa</taxon>
        <taxon>Arthropoda</taxon>
        <taxon>Chelicerata</taxon>
        <taxon>Arachnida</taxon>
        <taxon>Acari</taxon>
        <taxon>Parasitiformes</taxon>
        <taxon>Ixodida</taxon>
        <taxon>Ixodoidea</taxon>
        <taxon>Ixodidae</taxon>
        <taxon>Amblyomminae</taxon>
        <taxon>Amblyomma</taxon>
    </lineage>
</organism>